<gene>
    <name evidence="1" type="ORF">C8J55DRAFT_560988</name>
</gene>
<dbReference type="AlphaFoldDB" id="A0A9W9DNU4"/>
<organism evidence="1 2">
    <name type="scientific">Lentinula lateritia</name>
    <dbReference type="NCBI Taxonomy" id="40482"/>
    <lineage>
        <taxon>Eukaryota</taxon>
        <taxon>Fungi</taxon>
        <taxon>Dikarya</taxon>
        <taxon>Basidiomycota</taxon>
        <taxon>Agaricomycotina</taxon>
        <taxon>Agaricomycetes</taxon>
        <taxon>Agaricomycetidae</taxon>
        <taxon>Agaricales</taxon>
        <taxon>Marasmiineae</taxon>
        <taxon>Omphalotaceae</taxon>
        <taxon>Lentinula</taxon>
    </lineage>
</organism>
<name>A0A9W9DNU4_9AGAR</name>
<comment type="caution">
    <text evidence="1">The sequence shown here is derived from an EMBL/GenBank/DDBJ whole genome shotgun (WGS) entry which is preliminary data.</text>
</comment>
<evidence type="ECO:0000313" key="1">
    <source>
        <dbReference type="EMBL" id="KAJ4478637.1"/>
    </source>
</evidence>
<reference evidence="1" key="2">
    <citation type="journal article" date="2023" name="Proc. Natl. Acad. Sci. U.S.A.">
        <title>A global phylogenomic analysis of the shiitake genus Lentinula.</title>
        <authorList>
            <person name="Sierra-Patev S."/>
            <person name="Min B."/>
            <person name="Naranjo-Ortiz M."/>
            <person name="Looney B."/>
            <person name="Konkel Z."/>
            <person name="Slot J.C."/>
            <person name="Sakamoto Y."/>
            <person name="Steenwyk J.L."/>
            <person name="Rokas A."/>
            <person name="Carro J."/>
            <person name="Camarero S."/>
            <person name="Ferreira P."/>
            <person name="Molpeceres G."/>
            <person name="Ruiz-Duenas F.J."/>
            <person name="Serrano A."/>
            <person name="Henrissat B."/>
            <person name="Drula E."/>
            <person name="Hughes K.W."/>
            <person name="Mata J.L."/>
            <person name="Ishikawa N.K."/>
            <person name="Vargas-Isla R."/>
            <person name="Ushijima S."/>
            <person name="Smith C.A."/>
            <person name="Donoghue J."/>
            <person name="Ahrendt S."/>
            <person name="Andreopoulos W."/>
            <person name="He G."/>
            <person name="LaButti K."/>
            <person name="Lipzen A."/>
            <person name="Ng V."/>
            <person name="Riley R."/>
            <person name="Sandor L."/>
            <person name="Barry K."/>
            <person name="Martinez A.T."/>
            <person name="Xiao Y."/>
            <person name="Gibbons J.G."/>
            <person name="Terashima K."/>
            <person name="Grigoriev I.V."/>
            <person name="Hibbett D."/>
        </authorList>
    </citation>
    <scope>NUCLEOTIDE SEQUENCE</scope>
    <source>
        <strain evidence="1">Sp2 HRB7682 ss15</strain>
    </source>
</reference>
<dbReference type="Proteomes" id="UP001150238">
    <property type="component" value="Unassembled WGS sequence"/>
</dbReference>
<reference evidence="1" key="1">
    <citation type="submission" date="2022-08" db="EMBL/GenBank/DDBJ databases">
        <authorList>
            <consortium name="DOE Joint Genome Institute"/>
            <person name="Min B."/>
            <person name="Riley R."/>
            <person name="Sierra-Patev S."/>
            <person name="Naranjo-Ortiz M."/>
            <person name="Looney B."/>
            <person name="Konkel Z."/>
            <person name="Slot J.C."/>
            <person name="Sakamoto Y."/>
            <person name="Steenwyk J.L."/>
            <person name="Rokas A."/>
            <person name="Carro J."/>
            <person name="Camarero S."/>
            <person name="Ferreira P."/>
            <person name="Molpeceres G."/>
            <person name="Ruiz-Duenas F.J."/>
            <person name="Serrano A."/>
            <person name="Henrissat B."/>
            <person name="Drula E."/>
            <person name="Hughes K.W."/>
            <person name="Mata J.L."/>
            <person name="Ishikawa N.K."/>
            <person name="Vargas-Isla R."/>
            <person name="Ushijima S."/>
            <person name="Smith C.A."/>
            <person name="Ahrendt S."/>
            <person name="Andreopoulos W."/>
            <person name="He G."/>
            <person name="Labutti K."/>
            <person name="Lipzen A."/>
            <person name="Ng V."/>
            <person name="Sandor L."/>
            <person name="Barry K."/>
            <person name="Martinez A.T."/>
            <person name="Xiao Y."/>
            <person name="Gibbons J.G."/>
            <person name="Terashima K."/>
            <person name="Hibbett D.S."/>
            <person name="Grigoriev I.V."/>
        </authorList>
    </citation>
    <scope>NUCLEOTIDE SEQUENCE</scope>
    <source>
        <strain evidence="1">Sp2 HRB7682 ss15</strain>
    </source>
</reference>
<evidence type="ECO:0000313" key="2">
    <source>
        <dbReference type="Proteomes" id="UP001150238"/>
    </source>
</evidence>
<dbReference type="EMBL" id="JANVFS010000017">
    <property type="protein sequence ID" value="KAJ4478637.1"/>
    <property type="molecule type" value="Genomic_DNA"/>
</dbReference>
<accession>A0A9W9DNU4</accession>
<protein>
    <submittedName>
        <fullName evidence="1">Uncharacterized protein</fullName>
    </submittedName>
</protein>
<proteinExistence type="predicted"/>
<sequence length="92" mass="10096">MFRIPRNIEYHHPQSLADVFDSLSASYSCSMAEPILAACTTGSIGWTGDQVDSADLELDAMFGIAQERHCGVAAYEFQLVGFARTTAMALRY</sequence>